<evidence type="ECO:0000256" key="8">
    <source>
        <dbReference type="ARBA" id="ARBA00035676"/>
    </source>
</evidence>
<dbReference type="NCBIfam" id="TIGR03461">
    <property type="entry name" value="pabC_Proteo"/>
    <property type="match status" value="1"/>
</dbReference>
<dbReference type="EMBL" id="LT629751">
    <property type="protein sequence ID" value="SDS46627.1"/>
    <property type="molecule type" value="Genomic_DNA"/>
</dbReference>
<reference evidence="14" key="1">
    <citation type="submission" date="2016-10" db="EMBL/GenBank/DDBJ databases">
        <authorList>
            <person name="Varghese N."/>
            <person name="Submissions S."/>
        </authorList>
    </citation>
    <scope>NUCLEOTIDE SEQUENCE [LARGE SCALE GENOMIC DNA]</scope>
    <source>
        <strain evidence="14">KCTC 32247</strain>
    </source>
</reference>
<name>A0A1H1SF79_9PSED</name>
<dbReference type="InterPro" id="IPR043131">
    <property type="entry name" value="BCAT-like_N"/>
</dbReference>
<proteinExistence type="inferred from homology"/>
<dbReference type="InterPro" id="IPR050571">
    <property type="entry name" value="Class-IV_PLP-Dep_Aminotrnsfr"/>
</dbReference>
<evidence type="ECO:0000313" key="14">
    <source>
        <dbReference type="Proteomes" id="UP000243359"/>
    </source>
</evidence>
<dbReference type="OrthoDB" id="9805628at2"/>
<evidence type="ECO:0000256" key="5">
    <source>
        <dbReference type="ARBA" id="ARBA00022909"/>
    </source>
</evidence>
<evidence type="ECO:0000256" key="2">
    <source>
        <dbReference type="ARBA" id="ARBA00009320"/>
    </source>
</evidence>
<comment type="function">
    <text evidence="10">Involved in the biosynthesis of p-aminobenzoate (PABA), a precursor of tetrahydrofolate. Converts 4-amino-4-deoxychorismate into 4-aminobenzoate (PABA) and pyruvate.</text>
</comment>
<sequence>MPVWIDGRPADTLPVSDRGLAYGDGLFETIAVRQGRIALLERHMQRLAEGARRLVLPLDLALVRSELLAFAGELRQGVAKLIVTRGDGQRGYAPPVDARCRRILSGGPVPAYPPRHRLDGIRLFPCATRLAEQPLLAGLKHLNRLEQVLARSEWQDPACAEGLMRDHNGRPIEGVFSNLFLVRDGELLTPALTRCGVAGVMRAEILERAVAAGVACRVVDLDYADLLAADEVFLCNSQYGIWPVVAFETHVWPVGGLTRKLQLMLTDLVDV</sequence>
<evidence type="ECO:0000256" key="7">
    <source>
        <dbReference type="ARBA" id="ARBA00035633"/>
    </source>
</evidence>
<dbReference type="PANTHER" id="PTHR42743:SF2">
    <property type="entry name" value="AMINODEOXYCHORISMATE LYASE"/>
    <property type="match status" value="1"/>
</dbReference>
<dbReference type="GO" id="GO:0008153">
    <property type="term" value="P:4-aminobenzoate biosynthetic process"/>
    <property type="evidence" value="ECO:0007669"/>
    <property type="project" value="UniProtKB-UniRule"/>
</dbReference>
<evidence type="ECO:0000256" key="4">
    <source>
        <dbReference type="ARBA" id="ARBA00022898"/>
    </source>
</evidence>
<organism evidence="13 14">
    <name type="scientific">Pseudomonas oryzae</name>
    <dbReference type="NCBI Taxonomy" id="1392877"/>
    <lineage>
        <taxon>Bacteria</taxon>
        <taxon>Pseudomonadati</taxon>
        <taxon>Pseudomonadota</taxon>
        <taxon>Gammaproteobacteria</taxon>
        <taxon>Pseudomonadales</taxon>
        <taxon>Pseudomonadaceae</taxon>
        <taxon>Pseudomonas</taxon>
    </lineage>
</organism>
<keyword evidence="14" id="KW-1185">Reference proteome</keyword>
<dbReference type="PANTHER" id="PTHR42743">
    <property type="entry name" value="AMINO-ACID AMINOTRANSFERASE"/>
    <property type="match status" value="1"/>
</dbReference>
<dbReference type="GO" id="GO:0030170">
    <property type="term" value="F:pyridoxal phosphate binding"/>
    <property type="evidence" value="ECO:0007669"/>
    <property type="project" value="InterPro"/>
</dbReference>
<dbReference type="InterPro" id="IPR036038">
    <property type="entry name" value="Aminotransferase-like"/>
</dbReference>
<evidence type="ECO:0000313" key="13">
    <source>
        <dbReference type="EMBL" id="SDS46627.1"/>
    </source>
</evidence>
<evidence type="ECO:0000256" key="11">
    <source>
        <dbReference type="ARBA" id="ARBA00069174"/>
    </source>
</evidence>
<comment type="cofactor">
    <cofactor evidence="1">
        <name>pyridoxal 5'-phosphate</name>
        <dbReference type="ChEBI" id="CHEBI:597326"/>
    </cofactor>
</comment>
<evidence type="ECO:0000256" key="9">
    <source>
        <dbReference type="ARBA" id="ARBA00049529"/>
    </source>
</evidence>
<evidence type="ECO:0000256" key="1">
    <source>
        <dbReference type="ARBA" id="ARBA00001933"/>
    </source>
</evidence>
<dbReference type="STRING" id="1392877.SAMN05216221_1884"/>
<dbReference type="Pfam" id="PF01063">
    <property type="entry name" value="Aminotran_4"/>
    <property type="match status" value="1"/>
</dbReference>
<gene>
    <name evidence="13" type="ORF">SAMN05216221_1884</name>
</gene>
<dbReference type="InterPro" id="IPR043132">
    <property type="entry name" value="BCAT-like_C"/>
</dbReference>
<dbReference type="EC" id="4.1.3.38" evidence="8 12"/>
<dbReference type="GO" id="GO:0008696">
    <property type="term" value="F:4-amino-4-deoxychorismate lyase activity"/>
    <property type="evidence" value="ECO:0007669"/>
    <property type="project" value="UniProtKB-UniRule"/>
</dbReference>
<comment type="similarity">
    <text evidence="2">Belongs to the class-IV pyridoxal-phosphate-dependent aminotransferase family.</text>
</comment>
<comment type="catalytic activity">
    <reaction evidence="9">
        <text>4-amino-4-deoxychorismate = 4-aminobenzoate + pyruvate + H(+)</text>
        <dbReference type="Rhea" id="RHEA:16201"/>
        <dbReference type="ChEBI" id="CHEBI:15361"/>
        <dbReference type="ChEBI" id="CHEBI:15378"/>
        <dbReference type="ChEBI" id="CHEBI:17836"/>
        <dbReference type="ChEBI" id="CHEBI:58406"/>
        <dbReference type="EC" id="4.1.3.38"/>
    </reaction>
</comment>
<evidence type="ECO:0000256" key="6">
    <source>
        <dbReference type="ARBA" id="ARBA00023239"/>
    </source>
</evidence>
<dbReference type="Gene3D" id="3.30.470.10">
    <property type="match status" value="1"/>
</dbReference>
<evidence type="ECO:0000256" key="12">
    <source>
        <dbReference type="NCBIfam" id="TIGR03461"/>
    </source>
</evidence>
<keyword evidence="4" id="KW-0663">Pyridoxal phosphate</keyword>
<dbReference type="Proteomes" id="UP000243359">
    <property type="component" value="Chromosome I"/>
</dbReference>
<dbReference type="CDD" id="cd01559">
    <property type="entry name" value="ADCL_like"/>
    <property type="match status" value="1"/>
</dbReference>
<protein>
    <recommendedName>
        <fullName evidence="11 12">Aminodeoxychorismate lyase</fullName>
        <ecNumber evidence="8 12">4.1.3.38</ecNumber>
    </recommendedName>
</protein>
<dbReference type="NCBIfam" id="NF004761">
    <property type="entry name" value="PRK06092.1"/>
    <property type="match status" value="1"/>
</dbReference>
<comment type="pathway">
    <text evidence="7">Cofactor biosynthesis; tetrahydrofolate biosynthesis; 4-aminobenzoate from chorismate: step 2/2.</text>
</comment>
<evidence type="ECO:0000256" key="3">
    <source>
        <dbReference type="ARBA" id="ARBA00011738"/>
    </source>
</evidence>
<keyword evidence="5" id="KW-0289">Folate biosynthesis</keyword>
<keyword evidence="6 13" id="KW-0456">Lyase</keyword>
<dbReference type="InterPro" id="IPR017824">
    <property type="entry name" value="Aminodeoxychorismate_lyase_IV"/>
</dbReference>
<comment type="subunit">
    <text evidence="3">Homodimer.</text>
</comment>
<dbReference type="Gene3D" id="3.20.10.10">
    <property type="entry name" value="D-amino Acid Aminotransferase, subunit A, domain 2"/>
    <property type="match status" value="1"/>
</dbReference>
<dbReference type="AlphaFoldDB" id="A0A1H1SF79"/>
<dbReference type="InterPro" id="IPR001544">
    <property type="entry name" value="Aminotrans_IV"/>
</dbReference>
<dbReference type="SUPFAM" id="SSF56752">
    <property type="entry name" value="D-aminoacid aminotransferase-like PLP-dependent enzymes"/>
    <property type="match status" value="1"/>
</dbReference>
<dbReference type="FunFam" id="3.20.10.10:FF:000002">
    <property type="entry name" value="D-alanine aminotransferase"/>
    <property type="match status" value="1"/>
</dbReference>
<evidence type="ECO:0000256" key="10">
    <source>
        <dbReference type="ARBA" id="ARBA00054027"/>
    </source>
</evidence>
<dbReference type="RefSeq" id="WP_090348697.1">
    <property type="nucleotide sequence ID" value="NZ_LT629751.1"/>
</dbReference>
<dbReference type="GO" id="GO:0005829">
    <property type="term" value="C:cytosol"/>
    <property type="evidence" value="ECO:0007669"/>
    <property type="project" value="TreeGrafter"/>
</dbReference>
<dbReference type="GO" id="GO:0046656">
    <property type="term" value="P:folic acid biosynthetic process"/>
    <property type="evidence" value="ECO:0007669"/>
    <property type="project" value="UniProtKB-KW"/>
</dbReference>
<accession>A0A1H1SF79</accession>